<evidence type="ECO:0000256" key="7">
    <source>
        <dbReference type="ARBA" id="ARBA00023204"/>
    </source>
</evidence>
<evidence type="ECO:0000256" key="5">
    <source>
        <dbReference type="ARBA" id="ARBA00022679"/>
    </source>
</evidence>
<keyword evidence="5 9" id="KW-0808">Transferase</keyword>
<evidence type="ECO:0000256" key="4">
    <source>
        <dbReference type="ARBA" id="ARBA00022603"/>
    </source>
</evidence>
<dbReference type="InterPro" id="IPR036217">
    <property type="entry name" value="MethylDNA_cys_MeTrfase_DNAb"/>
</dbReference>
<dbReference type="Pfam" id="PF02870">
    <property type="entry name" value="Methyltransf_1N"/>
    <property type="match status" value="1"/>
</dbReference>
<comment type="function">
    <text evidence="9">Involved in the cellular defense against the biological effects of O6-methylguanine (O6-MeG) and O4-methylthymine (O4-MeT) in DNA. Repairs the methylated nucleobase in DNA by stoichiometrically transferring the methyl group to a cysteine residue in the enzyme. This is a suicide reaction: the enzyme is irreversibly inactivated.</text>
</comment>
<proteinExistence type="inferred from homology"/>
<comment type="similarity">
    <text evidence="2 9">Belongs to the MGMT family.</text>
</comment>
<dbReference type="InterPro" id="IPR036388">
    <property type="entry name" value="WH-like_DNA-bd_sf"/>
</dbReference>
<keyword evidence="13" id="KW-1185">Reference proteome</keyword>
<evidence type="ECO:0000313" key="12">
    <source>
        <dbReference type="EMBL" id="SEA87105.1"/>
    </source>
</evidence>
<protein>
    <recommendedName>
        <fullName evidence="9">Methylated-DNA--protein-cysteine methyltransferase</fullName>
        <ecNumber evidence="9">2.1.1.63</ecNumber>
    </recommendedName>
    <alternativeName>
        <fullName evidence="9">6-O-methylguanine-DNA methyltransferase</fullName>
        <shortName evidence="9">MGMT</shortName>
    </alternativeName>
    <alternativeName>
        <fullName evidence="9">O-6-methylguanine-DNA-alkyltransferase</fullName>
    </alternativeName>
</protein>
<dbReference type="CDD" id="cd06445">
    <property type="entry name" value="ATase"/>
    <property type="match status" value="1"/>
</dbReference>
<dbReference type="EC" id="2.1.1.63" evidence="9"/>
<dbReference type="AlphaFoldDB" id="A0A1H4EPW6"/>
<sequence length="156" mass="17248">MTYSMQLETPIGPLTVTATKKAVTAIRFGTQVPEGSARCTAAEATPLLRKAAEEIGDYFAGSRRRFTLPLAPEGTPFQQKVWEALRNIPYGETRTYKQIAIQIGHNQSFRAVGMANNRNPIVIVVPCHRVIGYDGKLTGYAGGLDIKEQLLELERR</sequence>
<dbReference type="InterPro" id="IPR023546">
    <property type="entry name" value="MGMT"/>
</dbReference>
<comment type="miscellaneous">
    <text evidence="9">This enzyme catalyzes only one turnover and therefore is not strictly catalytic. According to one definition, an enzyme is a biocatalyst that acts repeatedly and over many reaction cycles.</text>
</comment>
<dbReference type="OrthoDB" id="9802228at2"/>
<feature type="domain" description="Methylguanine DNA methyltransferase ribonuclease-like" evidence="11">
    <location>
        <begin position="7"/>
        <end position="72"/>
    </location>
</feature>
<accession>A0A1H4EPW6</accession>
<dbReference type="RefSeq" id="WP_010264706.1">
    <property type="nucleotide sequence ID" value="NZ_CAEG01000015.1"/>
</dbReference>
<evidence type="ECO:0000256" key="1">
    <source>
        <dbReference type="ARBA" id="ARBA00001286"/>
    </source>
</evidence>
<dbReference type="PANTHER" id="PTHR10815">
    <property type="entry name" value="METHYLATED-DNA--PROTEIN-CYSTEINE METHYLTRANSFERASE"/>
    <property type="match status" value="1"/>
</dbReference>
<evidence type="ECO:0000259" key="11">
    <source>
        <dbReference type="Pfam" id="PF02870"/>
    </source>
</evidence>
<dbReference type="Proteomes" id="UP000183253">
    <property type="component" value="Unassembled WGS sequence"/>
</dbReference>
<dbReference type="InterPro" id="IPR014048">
    <property type="entry name" value="MethylDNA_cys_MeTrfase_DNA-bd"/>
</dbReference>
<dbReference type="Gene3D" id="3.30.160.70">
    <property type="entry name" value="Methylated DNA-protein cysteine methyltransferase domain"/>
    <property type="match status" value="1"/>
</dbReference>
<name>A0A1H4EPW6_9BACT</name>
<gene>
    <name evidence="12" type="ORF">SAMN05444145_10822</name>
</gene>
<dbReference type="HAMAP" id="MF_00772">
    <property type="entry name" value="OGT"/>
    <property type="match status" value="1"/>
</dbReference>
<evidence type="ECO:0000256" key="2">
    <source>
        <dbReference type="ARBA" id="ARBA00008711"/>
    </source>
</evidence>
<evidence type="ECO:0000313" key="13">
    <source>
        <dbReference type="Proteomes" id="UP000183253"/>
    </source>
</evidence>
<evidence type="ECO:0000256" key="6">
    <source>
        <dbReference type="ARBA" id="ARBA00022763"/>
    </source>
</evidence>
<dbReference type="FunFam" id="1.10.10.10:FF:000214">
    <property type="entry name" value="Methylated-DNA--protein-cysteine methyltransferase"/>
    <property type="match status" value="1"/>
</dbReference>
<dbReference type="PROSITE" id="PS00374">
    <property type="entry name" value="MGMT"/>
    <property type="match status" value="1"/>
</dbReference>
<dbReference type="PANTHER" id="PTHR10815:SF5">
    <property type="entry name" value="METHYLATED-DNA--PROTEIN-CYSTEINE METHYLTRANSFERASE"/>
    <property type="match status" value="1"/>
</dbReference>
<dbReference type="Gene3D" id="1.10.10.10">
    <property type="entry name" value="Winged helix-like DNA-binding domain superfamily/Winged helix DNA-binding domain"/>
    <property type="match status" value="1"/>
</dbReference>
<evidence type="ECO:0000256" key="3">
    <source>
        <dbReference type="ARBA" id="ARBA00022490"/>
    </source>
</evidence>
<dbReference type="GO" id="GO:0032259">
    <property type="term" value="P:methylation"/>
    <property type="evidence" value="ECO:0007669"/>
    <property type="project" value="UniProtKB-KW"/>
</dbReference>
<dbReference type="SUPFAM" id="SSF46767">
    <property type="entry name" value="Methylated DNA-protein cysteine methyltransferase, C-terminal domain"/>
    <property type="match status" value="1"/>
</dbReference>
<dbReference type="Pfam" id="PF01035">
    <property type="entry name" value="DNA_binding_1"/>
    <property type="match status" value="1"/>
</dbReference>
<keyword evidence="7 9" id="KW-0234">DNA repair</keyword>
<dbReference type="GO" id="GO:0003908">
    <property type="term" value="F:methylated-DNA-[protein]-cysteine S-methyltransferase activity"/>
    <property type="evidence" value="ECO:0007669"/>
    <property type="project" value="UniProtKB-UniRule"/>
</dbReference>
<comment type="catalytic activity">
    <reaction evidence="8 9">
        <text>a 6-O-methyl-2'-deoxyguanosine in DNA + L-cysteinyl-[protein] = S-methyl-L-cysteinyl-[protein] + a 2'-deoxyguanosine in DNA</text>
        <dbReference type="Rhea" id="RHEA:24000"/>
        <dbReference type="Rhea" id="RHEA-COMP:10131"/>
        <dbReference type="Rhea" id="RHEA-COMP:10132"/>
        <dbReference type="Rhea" id="RHEA-COMP:11367"/>
        <dbReference type="Rhea" id="RHEA-COMP:11368"/>
        <dbReference type="ChEBI" id="CHEBI:29950"/>
        <dbReference type="ChEBI" id="CHEBI:82612"/>
        <dbReference type="ChEBI" id="CHEBI:85445"/>
        <dbReference type="ChEBI" id="CHEBI:85448"/>
        <dbReference type="EC" id="2.1.1.63"/>
    </reaction>
</comment>
<dbReference type="STRING" id="1033731.SAMN05444145_10822"/>
<evidence type="ECO:0000256" key="9">
    <source>
        <dbReference type="HAMAP-Rule" id="MF_00772"/>
    </source>
</evidence>
<dbReference type="InterPro" id="IPR036631">
    <property type="entry name" value="MGMT_N_sf"/>
</dbReference>
<dbReference type="EMBL" id="FNRI01000008">
    <property type="protein sequence ID" value="SEA87105.1"/>
    <property type="molecule type" value="Genomic_DNA"/>
</dbReference>
<keyword evidence="3 9" id="KW-0963">Cytoplasm</keyword>
<reference evidence="12 13" key="1">
    <citation type="submission" date="2016-10" db="EMBL/GenBank/DDBJ databases">
        <authorList>
            <person name="de Groot N.N."/>
        </authorList>
    </citation>
    <scope>NUCLEOTIDE SEQUENCE [LARGE SCALE GENOMIC DNA]</scope>
    <source>
        <strain evidence="12 13">DSM 25383</strain>
    </source>
</reference>
<feature type="domain" description="Methylated-DNA-[protein]-cysteine S-methyltransferase DNA binding" evidence="10">
    <location>
        <begin position="76"/>
        <end position="155"/>
    </location>
</feature>
<keyword evidence="4 9" id="KW-0489">Methyltransferase</keyword>
<comment type="subcellular location">
    <subcellularLocation>
        <location evidence="9">Cytoplasm</location>
    </subcellularLocation>
</comment>
<comment type="catalytic activity">
    <reaction evidence="1 9">
        <text>a 4-O-methyl-thymidine in DNA + L-cysteinyl-[protein] = a thymidine in DNA + S-methyl-L-cysteinyl-[protein]</text>
        <dbReference type="Rhea" id="RHEA:53428"/>
        <dbReference type="Rhea" id="RHEA-COMP:10131"/>
        <dbReference type="Rhea" id="RHEA-COMP:10132"/>
        <dbReference type="Rhea" id="RHEA-COMP:13555"/>
        <dbReference type="Rhea" id="RHEA-COMP:13556"/>
        <dbReference type="ChEBI" id="CHEBI:29950"/>
        <dbReference type="ChEBI" id="CHEBI:82612"/>
        <dbReference type="ChEBI" id="CHEBI:137386"/>
        <dbReference type="ChEBI" id="CHEBI:137387"/>
        <dbReference type="EC" id="2.1.1.63"/>
    </reaction>
</comment>
<keyword evidence="6 9" id="KW-0227">DNA damage</keyword>
<dbReference type="NCBIfam" id="TIGR00589">
    <property type="entry name" value="ogt"/>
    <property type="match status" value="1"/>
</dbReference>
<dbReference type="SUPFAM" id="SSF53155">
    <property type="entry name" value="Methylated DNA-protein cysteine methyltransferase domain"/>
    <property type="match status" value="1"/>
</dbReference>
<dbReference type="GO" id="GO:0005737">
    <property type="term" value="C:cytoplasm"/>
    <property type="evidence" value="ECO:0007669"/>
    <property type="project" value="UniProtKB-SubCell"/>
</dbReference>
<dbReference type="GO" id="GO:0006307">
    <property type="term" value="P:DNA alkylation repair"/>
    <property type="evidence" value="ECO:0007669"/>
    <property type="project" value="UniProtKB-UniRule"/>
</dbReference>
<evidence type="ECO:0000259" key="10">
    <source>
        <dbReference type="Pfam" id="PF01035"/>
    </source>
</evidence>
<evidence type="ECO:0000256" key="8">
    <source>
        <dbReference type="ARBA" id="ARBA00049348"/>
    </source>
</evidence>
<feature type="active site" description="Nucleophile; methyl group acceptor" evidence="9">
    <location>
        <position position="127"/>
    </location>
</feature>
<organism evidence="12 13">
    <name type="scientific">Alistipes timonensis JC136</name>
    <dbReference type="NCBI Taxonomy" id="1033731"/>
    <lineage>
        <taxon>Bacteria</taxon>
        <taxon>Pseudomonadati</taxon>
        <taxon>Bacteroidota</taxon>
        <taxon>Bacteroidia</taxon>
        <taxon>Bacteroidales</taxon>
        <taxon>Rikenellaceae</taxon>
        <taxon>Alistipes</taxon>
    </lineage>
</organism>
<dbReference type="InterPro" id="IPR008332">
    <property type="entry name" value="MethylG_MeTrfase_N"/>
</dbReference>
<dbReference type="InterPro" id="IPR001497">
    <property type="entry name" value="MethylDNA_cys_MeTrfase_AS"/>
</dbReference>